<dbReference type="GO" id="GO:0032040">
    <property type="term" value="C:small-subunit processome"/>
    <property type="evidence" value="ECO:0007669"/>
    <property type="project" value="InterPro"/>
</dbReference>
<dbReference type="GO" id="GO:0030515">
    <property type="term" value="F:snoRNA binding"/>
    <property type="evidence" value="ECO:0007669"/>
    <property type="project" value="InterPro"/>
</dbReference>
<dbReference type="STRING" id="39946.A2X599"/>
<dbReference type="OMA" id="INSEDWG"/>
<dbReference type="Gramene" id="BGIOSGA006401-TA">
    <property type="protein sequence ID" value="BGIOSGA006401-PA"/>
    <property type="gene ID" value="BGIOSGA006401"/>
</dbReference>
<evidence type="ECO:0000256" key="1">
    <source>
        <dbReference type="SAM" id="MobiDB-lite"/>
    </source>
</evidence>
<name>A2X599_ORYSI</name>
<keyword evidence="3" id="KW-1185">Reference proteome</keyword>
<reference evidence="2 3" key="1">
    <citation type="journal article" date="2005" name="PLoS Biol.">
        <title>The genomes of Oryza sativa: a history of duplications.</title>
        <authorList>
            <person name="Yu J."/>
            <person name="Wang J."/>
            <person name="Lin W."/>
            <person name="Li S."/>
            <person name="Li H."/>
            <person name="Zhou J."/>
            <person name="Ni P."/>
            <person name="Dong W."/>
            <person name="Hu S."/>
            <person name="Zeng C."/>
            <person name="Zhang J."/>
            <person name="Zhang Y."/>
            <person name="Li R."/>
            <person name="Xu Z."/>
            <person name="Li S."/>
            <person name="Li X."/>
            <person name="Zheng H."/>
            <person name="Cong L."/>
            <person name="Lin L."/>
            <person name="Yin J."/>
            <person name="Geng J."/>
            <person name="Li G."/>
            <person name="Shi J."/>
            <person name="Liu J."/>
            <person name="Lv H."/>
            <person name="Li J."/>
            <person name="Wang J."/>
            <person name="Deng Y."/>
            <person name="Ran L."/>
            <person name="Shi X."/>
            <person name="Wang X."/>
            <person name="Wu Q."/>
            <person name="Li C."/>
            <person name="Ren X."/>
            <person name="Wang J."/>
            <person name="Wang X."/>
            <person name="Li D."/>
            <person name="Liu D."/>
            <person name="Zhang X."/>
            <person name="Ji Z."/>
            <person name="Zhao W."/>
            <person name="Sun Y."/>
            <person name="Zhang Z."/>
            <person name="Bao J."/>
            <person name="Han Y."/>
            <person name="Dong L."/>
            <person name="Ji J."/>
            <person name="Chen P."/>
            <person name="Wu S."/>
            <person name="Liu J."/>
            <person name="Xiao Y."/>
            <person name="Bu D."/>
            <person name="Tan J."/>
            <person name="Yang L."/>
            <person name="Ye C."/>
            <person name="Zhang J."/>
            <person name="Xu J."/>
            <person name="Zhou Y."/>
            <person name="Yu Y."/>
            <person name="Zhang B."/>
            <person name="Zhuang S."/>
            <person name="Wei H."/>
            <person name="Liu B."/>
            <person name="Lei M."/>
            <person name="Yu H."/>
            <person name="Li Y."/>
            <person name="Xu H."/>
            <person name="Wei S."/>
            <person name="He X."/>
            <person name="Fang L."/>
            <person name="Zhang Z."/>
            <person name="Zhang Y."/>
            <person name="Huang X."/>
            <person name="Su Z."/>
            <person name="Tong W."/>
            <person name="Li J."/>
            <person name="Tong Z."/>
            <person name="Li S."/>
            <person name="Ye J."/>
            <person name="Wang L."/>
            <person name="Fang L."/>
            <person name="Lei T."/>
            <person name="Chen C."/>
            <person name="Chen H."/>
            <person name="Xu Z."/>
            <person name="Li H."/>
            <person name="Huang H."/>
            <person name="Zhang F."/>
            <person name="Xu H."/>
            <person name="Li N."/>
            <person name="Zhao C."/>
            <person name="Li S."/>
            <person name="Dong L."/>
            <person name="Huang Y."/>
            <person name="Li L."/>
            <person name="Xi Y."/>
            <person name="Qi Q."/>
            <person name="Li W."/>
            <person name="Zhang B."/>
            <person name="Hu W."/>
            <person name="Zhang Y."/>
            <person name="Tian X."/>
            <person name="Jiao Y."/>
            <person name="Liang X."/>
            <person name="Jin J."/>
            <person name="Gao L."/>
            <person name="Zheng W."/>
            <person name="Hao B."/>
            <person name="Liu S."/>
            <person name="Wang W."/>
            <person name="Yuan L."/>
            <person name="Cao M."/>
            <person name="McDermott J."/>
            <person name="Samudrala R."/>
            <person name="Wang J."/>
            <person name="Wong G.K."/>
            <person name="Yang H."/>
        </authorList>
    </citation>
    <scope>NUCLEOTIDE SEQUENCE [LARGE SCALE GENOMIC DNA]</scope>
    <source>
        <strain evidence="3">cv. 93-11</strain>
    </source>
</reference>
<gene>
    <name evidence="2" type="ORF">OsI_07370</name>
</gene>
<feature type="region of interest" description="Disordered" evidence="1">
    <location>
        <begin position="1"/>
        <end position="39"/>
    </location>
</feature>
<dbReference type="PANTHER" id="PTHR10894">
    <property type="entry name" value="NUCLEOLAR PROTEIN 5 NUCLEOLAR PROTEIN NOP5 NOP58"/>
    <property type="match status" value="1"/>
</dbReference>
<protein>
    <submittedName>
        <fullName evidence="2">Uncharacterized protein</fullName>
    </submittedName>
</protein>
<dbReference type="HOGENOM" id="CLU_055037_3_0_1"/>
<dbReference type="EMBL" id="CM000127">
    <property type="protein sequence ID" value="EAY86009.1"/>
    <property type="molecule type" value="Genomic_DNA"/>
</dbReference>
<evidence type="ECO:0000313" key="2">
    <source>
        <dbReference type="EMBL" id="EAY86009.1"/>
    </source>
</evidence>
<organism evidence="2 3">
    <name type="scientific">Oryza sativa subsp. indica</name>
    <name type="common">Rice</name>
    <dbReference type="NCBI Taxonomy" id="39946"/>
    <lineage>
        <taxon>Eukaryota</taxon>
        <taxon>Viridiplantae</taxon>
        <taxon>Streptophyta</taxon>
        <taxon>Embryophyta</taxon>
        <taxon>Tracheophyta</taxon>
        <taxon>Spermatophyta</taxon>
        <taxon>Magnoliopsida</taxon>
        <taxon>Liliopsida</taxon>
        <taxon>Poales</taxon>
        <taxon>Poaceae</taxon>
        <taxon>BOP clade</taxon>
        <taxon>Oryzoideae</taxon>
        <taxon>Oryzeae</taxon>
        <taxon>Oryzinae</taxon>
        <taxon>Oryza</taxon>
        <taxon>Oryza sativa</taxon>
    </lineage>
</organism>
<sequence length="366" mass="41623">MDSPAGTDDPPPFAASGHYSLRPRDRRAPPSTNPRKRPRISIENDVIGDIGEARGYARPMGLAAVLDLALSPSPSSDIWQNFAMEYRAKFVVWRLAFQVFTDKSLAINCDTGVDDQLNLMITKYHRKEGKIAVGKPEYKTIIEANLGISCLYDEFVMEVMWGLTNLMHSLVPEENSQLSKEDRLQMSQGLKMLLNRYGFDVKPGMVNKRILEAASDLYDCDDCDDCEKKNNWSLRRAGRNLMDISSINSEDWGLLKLSTALMIVCYPEEKIIACLLKHSTDLLIASYPRREVIECSQKMFSPDVLSKLVTDAPKYGIWIKKRTSKRIHEEMVFLYQQRIEKRKLLATLIGEATKVYEAEQAELLTN</sequence>
<proteinExistence type="predicted"/>
<dbReference type="AlphaFoldDB" id="A2X599"/>
<dbReference type="GO" id="GO:0031428">
    <property type="term" value="C:box C/D methylation guide snoRNP complex"/>
    <property type="evidence" value="ECO:0007669"/>
    <property type="project" value="InterPro"/>
</dbReference>
<accession>A2X599</accession>
<dbReference type="PANTHER" id="PTHR10894:SF24">
    <property type="entry name" value="OS02G0511800 PROTEIN"/>
    <property type="match status" value="1"/>
</dbReference>
<evidence type="ECO:0000313" key="3">
    <source>
        <dbReference type="Proteomes" id="UP000007015"/>
    </source>
</evidence>
<dbReference type="Proteomes" id="UP000007015">
    <property type="component" value="Chromosome 2"/>
</dbReference>
<dbReference type="InterPro" id="IPR045056">
    <property type="entry name" value="Nop56/Nop58"/>
</dbReference>